<dbReference type="Proteomes" id="UP001168098">
    <property type="component" value="Unassembled WGS sequence"/>
</dbReference>
<dbReference type="EMBL" id="JARBHA010000012">
    <property type="protein sequence ID" value="KAJ9687481.1"/>
    <property type="molecule type" value="Genomic_DNA"/>
</dbReference>
<reference evidence="2 3" key="1">
    <citation type="journal article" date="2023" name="BMC Biotechnol.">
        <title>Vitis rotundifolia cv Carlos genome sequencing.</title>
        <authorList>
            <person name="Huff M."/>
            <person name="Hulse-Kemp A."/>
            <person name="Scheffler B."/>
            <person name="Youngblood R."/>
            <person name="Simpson S."/>
            <person name="Babiker E."/>
            <person name="Staton M."/>
        </authorList>
    </citation>
    <scope>NUCLEOTIDE SEQUENCE [LARGE SCALE GENOMIC DNA]</scope>
    <source>
        <tissue evidence="2">Leaf</tissue>
    </source>
</reference>
<proteinExistence type="predicted"/>
<dbReference type="Gene3D" id="3.30.450.20">
    <property type="entry name" value="PAS domain"/>
    <property type="match status" value="1"/>
</dbReference>
<name>A0AA38ZEE1_VITRO</name>
<comment type="caution">
    <text evidence="2">The sequence shown here is derived from an EMBL/GenBank/DDBJ whole genome shotgun (WGS) entry which is preliminary data.</text>
</comment>
<evidence type="ECO:0000313" key="2">
    <source>
        <dbReference type="EMBL" id="KAJ9687481.1"/>
    </source>
</evidence>
<accession>A0AA38ZEE1</accession>
<evidence type="ECO:0008006" key="4">
    <source>
        <dbReference type="Google" id="ProtNLM"/>
    </source>
</evidence>
<sequence length="113" mass="12303">MEWDSNSEEGSGGEDEEGSLLSDGGSLPFSAGSLLETTPCGFVVSDALEPDSPITYVNTGFELVTGYRAEEILDLVISREFGFSYGTRKIDGRKLLFLSTPFYLWDSFSLPLA</sequence>
<keyword evidence="3" id="KW-1185">Reference proteome</keyword>
<feature type="compositionally biased region" description="Acidic residues" evidence="1">
    <location>
        <begin position="1"/>
        <end position="18"/>
    </location>
</feature>
<organism evidence="2 3">
    <name type="scientific">Vitis rotundifolia</name>
    <name type="common">Muscadine grape</name>
    <dbReference type="NCBI Taxonomy" id="103349"/>
    <lineage>
        <taxon>Eukaryota</taxon>
        <taxon>Viridiplantae</taxon>
        <taxon>Streptophyta</taxon>
        <taxon>Embryophyta</taxon>
        <taxon>Tracheophyta</taxon>
        <taxon>Spermatophyta</taxon>
        <taxon>Magnoliopsida</taxon>
        <taxon>eudicotyledons</taxon>
        <taxon>Gunneridae</taxon>
        <taxon>Pentapetalae</taxon>
        <taxon>rosids</taxon>
        <taxon>Vitales</taxon>
        <taxon>Vitaceae</taxon>
        <taxon>Viteae</taxon>
        <taxon>Vitis</taxon>
    </lineage>
</organism>
<evidence type="ECO:0000256" key="1">
    <source>
        <dbReference type="SAM" id="MobiDB-lite"/>
    </source>
</evidence>
<evidence type="ECO:0000313" key="3">
    <source>
        <dbReference type="Proteomes" id="UP001168098"/>
    </source>
</evidence>
<dbReference type="SUPFAM" id="SSF55785">
    <property type="entry name" value="PYP-like sensor domain (PAS domain)"/>
    <property type="match status" value="1"/>
</dbReference>
<protein>
    <recommendedName>
        <fullName evidence="4">LOV domain-containing protein</fullName>
    </recommendedName>
</protein>
<feature type="region of interest" description="Disordered" evidence="1">
    <location>
        <begin position="1"/>
        <end position="25"/>
    </location>
</feature>
<dbReference type="InterPro" id="IPR035965">
    <property type="entry name" value="PAS-like_dom_sf"/>
</dbReference>
<dbReference type="AlphaFoldDB" id="A0AA38ZEE1"/>
<gene>
    <name evidence="2" type="ORF">PVL29_016104</name>
</gene>